<evidence type="ECO:0000256" key="11">
    <source>
        <dbReference type="ARBA" id="ARBA00023225"/>
    </source>
</evidence>
<protein>
    <recommendedName>
        <fullName evidence="3 13">Flagellar biosynthetic protein FlhB</fullName>
    </recommendedName>
</protein>
<evidence type="ECO:0000313" key="16">
    <source>
        <dbReference type="RefSeq" id="WP_028312797.1"/>
    </source>
</evidence>
<dbReference type="InterPro" id="IPR029025">
    <property type="entry name" value="T3SS_substrate_exporter_C"/>
</dbReference>
<comment type="subcellular location">
    <subcellularLocation>
        <location evidence="1">Cell membrane</location>
        <topology evidence="1">Multi-pass membrane protein</topology>
    </subcellularLocation>
</comment>
<evidence type="ECO:0000256" key="7">
    <source>
        <dbReference type="ARBA" id="ARBA00022795"/>
    </source>
</evidence>
<evidence type="ECO:0000256" key="10">
    <source>
        <dbReference type="ARBA" id="ARBA00023136"/>
    </source>
</evidence>
<keyword evidence="8 13" id="KW-0653">Protein transport</keyword>
<feature type="compositionally biased region" description="Basic and acidic residues" evidence="14">
    <location>
        <begin position="1"/>
        <end position="10"/>
    </location>
</feature>
<dbReference type="GO" id="GO:0044780">
    <property type="term" value="P:bacterial-type flagellum assembly"/>
    <property type="evidence" value="ECO:0007669"/>
    <property type="project" value="InterPro"/>
</dbReference>
<keyword evidence="4 13" id="KW-0813">Transport</keyword>
<reference evidence="16" key="1">
    <citation type="journal article" date="1994" name="J. Bacteriol.">
        <title>Molecular characterization of the Salmonella typhimurium flhB operon and its protein products.</title>
        <authorList>
            <person name="Minamino T."/>
            <person name="Iino T."/>
            <person name="Kutuskake K."/>
        </authorList>
    </citation>
    <scope>NUCLEOTIDE SEQUENCE</scope>
</reference>
<keyword evidence="9 13" id="KW-1133">Transmembrane helix</keyword>
<evidence type="ECO:0000256" key="9">
    <source>
        <dbReference type="ARBA" id="ARBA00022989"/>
    </source>
</evidence>
<dbReference type="Gene3D" id="3.40.1690.10">
    <property type="entry name" value="secretion proteins EscU"/>
    <property type="match status" value="1"/>
</dbReference>
<evidence type="ECO:0000256" key="4">
    <source>
        <dbReference type="ARBA" id="ARBA00022448"/>
    </source>
</evidence>
<evidence type="ECO:0000256" key="8">
    <source>
        <dbReference type="ARBA" id="ARBA00022927"/>
    </source>
</evidence>
<keyword evidence="16" id="KW-0966">Cell projection</keyword>
<name>A0A8B6X6Q7_9BURK</name>
<dbReference type="Gene3D" id="6.10.250.2080">
    <property type="match status" value="1"/>
</dbReference>
<keyword evidence="6 13" id="KW-0812">Transmembrane</keyword>
<organism evidence="15 16">
    <name type="scientific">Derxia gummosa DSM 723</name>
    <dbReference type="NCBI Taxonomy" id="1121388"/>
    <lineage>
        <taxon>Bacteria</taxon>
        <taxon>Pseudomonadati</taxon>
        <taxon>Pseudomonadota</taxon>
        <taxon>Betaproteobacteria</taxon>
        <taxon>Burkholderiales</taxon>
        <taxon>Alcaligenaceae</taxon>
        <taxon>Derxia</taxon>
    </lineage>
</organism>
<comment type="function">
    <text evidence="12 13">Required for formation of the rod structure in the basal body of the flagellar apparatus. Together with FliI and FliH, may constitute the export apparatus of flagellin.</text>
</comment>
<evidence type="ECO:0000256" key="6">
    <source>
        <dbReference type="ARBA" id="ARBA00022692"/>
    </source>
</evidence>
<evidence type="ECO:0000256" key="1">
    <source>
        <dbReference type="ARBA" id="ARBA00004651"/>
    </source>
</evidence>
<dbReference type="SUPFAM" id="SSF160544">
    <property type="entry name" value="EscU C-terminal domain-like"/>
    <property type="match status" value="1"/>
</dbReference>
<evidence type="ECO:0000256" key="13">
    <source>
        <dbReference type="RuleBase" id="RU364091"/>
    </source>
</evidence>
<comment type="similarity">
    <text evidence="2 13">Belongs to the type III secretion exporter family.</text>
</comment>
<keyword evidence="16" id="KW-0969">Cilium</keyword>
<proteinExistence type="inferred from homology"/>
<feature type="region of interest" description="Disordered" evidence="14">
    <location>
        <begin position="1"/>
        <end position="25"/>
    </location>
</feature>
<gene>
    <name evidence="13 16" type="primary">flhB</name>
</gene>
<keyword evidence="16" id="KW-0282">Flagellum</keyword>
<evidence type="ECO:0000256" key="5">
    <source>
        <dbReference type="ARBA" id="ARBA00022475"/>
    </source>
</evidence>
<dbReference type="Pfam" id="PF01312">
    <property type="entry name" value="Bac_export_2"/>
    <property type="match status" value="1"/>
</dbReference>
<dbReference type="PRINTS" id="PR00950">
    <property type="entry name" value="TYPE3IMSPROT"/>
</dbReference>
<dbReference type="Proteomes" id="UP000675920">
    <property type="component" value="Unplaced"/>
</dbReference>
<evidence type="ECO:0000256" key="3">
    <source>
        <dbReference type="ARBA" id="ARBA00021622"/>
    </source>
</evidence>
<dbReference type="PANTHER" id="PTHR30531">
    <property type="entry name" value="FLAGELLAR BIOSYNTHETIC PROTEIN FLHB"/>
    <property type="match status" value="1"/>
</dbReference>
<keyword evidence="15" id="KW-1185">Reference proteome</keyword>
<keyword evidence="5 13" id="KW-1003">Cell membrane</keyword>
<dbReference type="RefSeq" id="WP_028312797.1">
    <property type="nucleotide sequence ID" value="NZ_KI519499.1"/>
</dbReference>
<dbReference type="NCBIfam" id="TIGR00328">
    <property type="entry name" value="flhB"/>
    <property type="match status" value="1"/>
</dbReference>
<keyword evidence="7 13" id="KW-1005">Bacterial flagellum biogenesis</keyword>
<sequence length="381" mass="40152">MAESDKEDRTLPASQKRLADAREEGNLPRARELTTLGMLGGSIATLLFTADELARGAQQVLRHGLTIERRAIGDPSAMARHFANVALEGFGVFAPLMTVAFVGALIGTLALGGWNFTTKPLGVKFDRMNPVNGIGRMFSMHTFAQVGKGLLAVVLVGAVALSYSSGSFSELPALAASEVHAAIGAGADRLGGALLLLIFPLIGIGAADGALAWWKHASDLRMTAQDIKDEMKESEGNQEVKGKIRAQQRAMARRRMMAAVPNADVVVTNPTHYAVALSYKEGQTGAPTVVAKGVDITAARIREIADEAGVLIVEAPPLARALYANTELEQEIPGALFSAVAQVLAYVYRLRHGIAAGELGEVPVPPGMDPLEKEMAKAAAA</sequence>
<evidence type="ECO:0000256" key="12">
    <source>
        <dbReference type="ARBA" id="ARBA00025078"/>
    </source>
</evidence>
<dbReference type="AlphaFoldDB" id="A0A8B6X6Q7"/>
<accession>A0A8B6X6Q7</accession>
<dbReference type="GO" id="GO:0005886">
    <property type="term" value="C:plasma membrane"/>
    <property type="evidence" value="ECO:0007669"/>
    <property type="project" value="UniProtKB-SubCell"/>
</dbReference>
<feature type="transmembrane region" description="Helical" evidence="13">
    <location>
        <begin position="92"/>
        <end position="117"/>
    </location>
</feature>
<dbReference type="PANTHER" id="PTHR30531:SF12">
    <property type="entry name" value="FLAGELLAR BIOSYNTHETIC PROTEIN FLHB"/>
    <property type="match status" value="1"/>
</dbReference>
<comment type="caution">
    <text evidence="13">Lacks conserved residue(s) required for the propagation of feature annotation.</text>
</comment>
<dbReference type="InterPro" id="IPR006135">
    <property type="entry name" value="T3SS_substrate_exporter"/>
</dbReference>
<evidence type="ECO:0000313" key="15">
    <source>
        <dbReference type="Proteomes" id="UP000675920"/>
    </source>
</evidence>
<feature type="transmembrane region" description="Helical" evidence="13">
    <location>
        <begin position="138"/>
        <end position="163"/>
    </location>
</feature>
<keyword evidence="11 13" id="KW-1006">Bacterial flagellum protein export</keyword>
<reference evidence="16" key="2">
    <citation type="submission" date="2025-08" db="UniProtKB">
        <authorList>
            <consortium name="RefSeq"/>
        </authorList>
    </citation>
    <scope>IDENTIFICATION</scope>
</reference>
<evidence type="ECO:0000256" key="14">
    <source>
        <dbReference type="SAM" id="MobiDB-lite"/>
    </source>
</evidence>
<dbReference type="InterPro" id="IPR006136">
    <property type="entry name" value="FlhB"/>
</dbReference>
<dbReference type="OrthoDB" id="9807950at2"/>
<evidence type="ECO:0000256" key="2">
    <source>
        <dbReference type="ARBA" id="ARBA00010690"/>
    </source>
</evidence>
<feature type="transmembrane region" description="Helical" evidence="13">
    <location>
        <begin position="193"/>
        <end position="214"/>
    </location>
</feature>
<dbReference type="GO" id="GO:0009306">
    <property type="term" value="P:protein secretion"/>
    <property type="evidence" value="ECO:0007669"/>
    <property type="project" value="InterPro"/>
</dbReference>
<keyword evidence="10 13" id="KW-0472">Membrane</keyword>
<dbReference type="FunFam" id="3.40.1690.10:FF:000001">
    <property type="entry name" value="Flagellar biosynthetic protein FlhB"/>
    <property type="match status" value="1"/>
</dbReference>